<accession>A0A9Q9MTK5</accession>
<proteinExistence type="predicted"/>
<dbReference type="RefSeq" id="WP_260904591.1">
    <property type="nucleotide sequence ID" value="NZ_CP104396.1"/>
</dbReference>
<feature type="transmembrane region" description="Helical" evidence="1">
    <location>
        <begin position="26"/>
        <end position="44"/>
    </location>
</feature>
<sequence length="49" mass="5561">MQKVYKKIYKYSGLVCLGSLTALDNFYLRLALMVATIILFNLTLNSEEG</sequence>
<dbReference type="GeneID" id="75136835"/>
<keyword evidence="1" id="KW-1133">Transmembrane helix</keyword>
<keyword evidence="1" id="KW-0812">Transmembrane</keyword>
<organism evidence="2 3">
    <name type="scientific">Ligilactobacillus agilis</name>
    <dbReference type="NCBI Taxonomy" id="1601"/>
    <lineage>
        <taxon>Bacteria</taxon>
        <taxon>Bacillati</taxon>
        <taxon>Bacillota</taxon>
        <taxon>Bacilli</taxon>
        <taxon>Lactobacillales</taxon>
        <taxon>Lactobacillaceae</taxon>
        <taxon>Ligilactobacillus</taxon>
    </lineage>
</organism>
<gene>
    <name evidence="2" type="ORF">N4562_03235</name>
</gene>
<name>A0A9Q9MTK5_9LACO</name>
<protein>
    <submittedName>
        <fullName evidence="2">Uncharacterized protein</fullName>
    </submittedName>
</protein>
<evidence type="ECO:0000313" key="3">
    <source>
        <dbReference type="Proteomes" id="UP001058429"/>
    </source>
</evidence>
<dbReference type="AlphaFoldDB" id="A0A9Q9MTK5"/>
<keyword evidence="1" id="KW-0472">Membrane</keyword>
<dbReference type="EMBL" id="CP104396">
    <property type="protein sequence ID" value="UXC64067.1"/>
    <property type="molecule type" value="Genomic_DNA"/>
</dbReference>
<reference evidence="2" key="1">
    <citation type="submission" date="2022-09" db="EMBL/GenBank/DDBJ databases">
        <title>Complete genome of Ligilactobacillus agilis AM_LB6, isolated from chicken feces.</title>
        <authorList>
            <person name="den Bakker H.C."/>
            <person name="Mann A."/>
        </authorList>
    </citation>
    <scope>NUCLEOTIDE SEQUENCE</scope>
    <source>
        <strain evidence="2">AM_LB6</strain>
    </source>
</reference>
<evidence type="ECO:0000256" key="1">
    <source>
        <dbReference type="SAM" id="Phobius"/>
    </source>
</evidence>
<dbReference type="Proteomes" id="UP001058429">
    <property type="component" value="Chromosome"/>
</dbReference>
<evidence type="ECO:0000313" key="2">
    <source>
        <dbReference type="EMBL" id="UXC64067.1"/>
    </source>
</evidence>